<proteinExistence type="predicted"/>
<dbReference type="Proteomes" id="UP000805649">
    <property type="component" value="Unassembled WGS sequence"/>
</dbReference>
<keyword evidence="2" id="KW-1185">Reference proteome</keyword>
<comment type="caution">
    <text evidence="1">The sequence shown here is derived from an EMBL/GenBank/DDBJ whole genome shotgun (WGS) entry which is preliminary data.</text>
</comment>
<protein>
    <submittedName>
        <fullName evidence="1">Uncharacterized protein</fullName>
    </submittedName>
</protein>
<evidence type="ECO:0000313" key="1">
    <source>
        <dbReference type="EMBL" id="KAL0939532.1"/>
    </source>
</evidence>
<gene>
    <name evidence="1" type="ORF">CTRU02_206142</name>
</gene>
<evidence type="ECO:0000313" key="2">
    <source>
        <dbReference type="Proteomes" id="UP000805649"/>
    </source>
</evidence>
<sequence length="1377" mass="154847">MTGIKRSRTSGPPFSGRHNTQTKLQRNDYTVGWICAIPVEMTAATAILDSFHGETERDPSDENTYVLGAICGHNVVIVCLPHGQYGTNSAAVVAKDMLRSFPSIKIGLMVGIGGGVPRTSDIRLGDIVVSDRVVQYDFGKTGHDGKITPTGTLNKPPRPLLAAVSSLQARHQRDSSEIPKILAEMLERYPAMTNYIYQGADHDRLFEPSYEHTAASCDRCDNSKIVKRTPRPDSNPKIHYGVIASGNQVMRDAQTRDRLAQEHNILCFEMEAAGLMDAFPCLVIRGICDYSDSHKAKQWQEYAAATAAAYAKELLSTLPGNSMSMSTPCKDKTLVVDRRRELLESLRFDQIGSRQSTIKTAFGDTCQWLSNHSGYLSWRDLEHLPDHHGFLWISGKPGTGKSTIMKYISERSKEEIGKTNVNAAVISFFFNARGDEFEKTTIGMYRSLLYQLVWKLPDMTDAIEDLVAKSTARDNNYIWTLDILKRAFSKSVELLGHRQVTCFIDALDECEEDEVREMVRFFEDIGRGAVSSGTKFHICFSSRHYPHITLDRGIRLVLEDQHEHERDLEEYVRSRLNTRDEERTEDLTAQILRKASGVFMWVVLVVDILNKEIDRGRMLFLESKLNELPTKLSDLFRDILTRDKENMDELLLSIQWILFSKRPLKPEEYFFAMAAGLKSDCLEEWDHEEITLSDMDRFVVSSSKGLAESTKSVNATVQFIHESVRDFLLKDYGLESLWPELGADRDRHSHETLKQCCYTYINLDFYPYIKSCEIPSTIGNRDKFALETSHKFAKYLQSVIAQKFPFLEYATTHVLHHANIASSWVPQNDFIRSFSTKQWIKLYNIFGAHKSYGYTLNASRLYIFAEQGLVSLVQTILRENRRFDVSRERNRCIFQAAVRGGNEAVLQALLNHIGRQKNQQGAISDFSSGSSDMEESCRVELPDESGRTLLSIAAEHGHISIAKLLIDKGANVNARDKHGRTPLWWAVMYKQEDFVEFLASAVQILDDCLENSDSSEDEEFGAMDQGYSRLVAEIDIYDKKGDTPLICAVQNGHEHIARTLLLAGADIHASTRNGQTPLHRAVASRSESLTKLLIEKGADVHRKDKSGQMPIHISTLCGSRRMTKTLIQAGADVNCSNGAGETPLILAYSSSKVKGTTSAELRHNIRLRPPISTTGGGRGYELIILLLDHGAELDKRNTLGRTILFEACARADFKFAELLIQKGADVTIADNNGQRPFSATLDPTQFPNTLTKLLLEKGANIKDRDSFARDFLRIGLSRYARDKVFFDSAWPNVEGPVREAILNGVDVDIRDPAGRTMLLKAVRAGYKTLVSFLLETGANPDFLDRKSANTLAGLFKKGVVMPTNPNPSKFWQRLHKH</sequence>
<dbReference type="EMBL" id="VUJX02000003">
    <property type="protein sequence ID" value="KAL0939532.1"/>
    <property type="molecule type" value="Genomic_DNA"/>
</dbReference>
<reference evidence="1 2" key="1">
    <citation type="journal article" date="2020" name="Phytopathology">
        <title>Genome Sequence Resources of Colletotrichum truncatum, C. plurivorum, C. musicola, and C. sojae: Four Species Pathogenic to Soybean (Glycine max).</title>
        <authorList>
            <person name="Rogerio F."/>
            <person name="Boufleur T.R."/>
            <person name="Ciampi-Guillardi M."/>
            <person name="Sukno S.A."/>
            <person name="Thon M.R."/>
            <person name="Massola Junior N.S."/>
            <person name="Baroncelli R."/>
        </authorList>
    </citation>
    <scope>NUCLEOTIDE SEQUENCE [LARGE SCALE GENOMIC DNA]</scope>
    <source>
        <strain evidence="1 2">CMES1059</strain>
    </source>
</reference>
<accession>A0ACC3Z605</accession>
<organism evidence="1 2">
    <name type="scientific">Colletotrichum truncatum</name>
    <name type="common">Anthracnose fungus</name>
    <name type="synonym">Colletotrichum capsici</name>
    <dbReference type="NCBI Taxonomy" id="5467"/>
    <lineage>
        <taxon>Eukaryota</taxon>
        <taxon>Fungi</taxon>
        <taxon>Dikarya</taxon>
        <taxon>Ascomycota</taxon>
        <taxon>Pezizomycotina</taxon>
        <taxon>Sordariomycetes</taxon>
        <taxon>Hypocreomycetidae</taxon>
        <taxon>Glomerellales</taxon>
        <taxon>Glomerellaceae</taxon>
        <taxon>Colletotrichum</taxon>
        <taxon>Colletotrichum truncatum species complex</taxon>
    </lineage>
</organism>
<name>A0ACC3Z605_COLTU</name>